<keyword evidence="1" id="KW-0813">Transport</keyword>
<evidence type="ECO:0000256" key="4">
    <source>
        <dbReference type="ARBA" id="ARBA00022519"/>
    </source>
</evidence>
<evidence type="ECO:0000256" key="8">
    <source>
        <dbReference type="ARBA" id="ARBA00022982"/>
    </source>
</evidence>
<keyword evidence="3" id="KW-0004">4Fe-4S</keyword>
<dbReference type="InterPro" id="IPR050294">
    <property type="entry name" value="RnfB_subfamily"/>
</dbReference>
<feature type="domain" description="4Fe-4S ferredoxin-type" evidence="12">
    <location>
        <begin position="109"/>
        <end position="138"/>
    </location>
</feature>
<evidence type="ECO:0000256" key="11">
    <source>
        <dbReference type="ARBA" id="ARBA00023136"/>
    </source>
</evidence>
<reference evidence="14 15" key="1">
    <citation type="submission" date="2018-04" db="EMBL/GenBank/DDBJ databases">
        <title>Novel species isolated from glacier.</title>
        <authorList>
            <person name="Liu Q."/>
            <person name="Xin Y.-H."/>
        </authorList>
    </citation>
    <scope>NUCLEOTIDE SEQUENCE [LARGE SCALE GENOMIC DNA]</scope>
    <source>
        <strain evidence="14 15">GT1R17</strain>
    </source>
</reference>
<name>A0A2T5MKF4_9GAMM</name>
<sequence>MTALNSLADQINQLLPQTQCTKCGYQGCKPYAEAIASGAAEINQCPPGGELGIQRLAALLNKPVLALNPVNGIAQIQRLTAVIEEAVCIGCTLCIQACPVDAIVGANQLMHTVITSACTGCDLCLPPCPVDCITIEPLAAALPDWSQRRIEADTLRTRYESRELRLQRDIADKAQSRELKKAAMIARAKSADPSEAPRINTAYDPVAAALARVQAKRAAEASADAPPKKH</sequence>
<keyword evidence="8" id="KW-0249">Electron transport</keyword>
<gene>
    <name evidence="14" type="ORF">CJD38_02750</name>
</gene>
<accession>A0A2T5MKF4</accession>
<dbReference type="Pfam" id="PF14697">
    <property type="entry name" value="Fer4_21"/>
    <property type="match status" value="1"/>
</dbReference>
<evidence type="ECO:0000256" key="6">
    <source>
        <dbReference type="ARBA" id="ARBA00022737"/>
    </source>
</evidence>
<keyword evidence="4" id="KW-0997">Cell inner membrane</keyword>
<dbReference type="Gene3D" id="1.10.15.40">
    <property type="entry name" value="Electron transport complex subunit B, putative Fe-S cluster"/>
    <property type="match status" value="1"/>
</dbReference>
<dbReference type="PROSITE" id="PS51379">
    <property type="entry name" value="4FE4S_FER_2"/>
    <property type="match status" value="2"/>
</dbReference>
<keyword evidence="11" id="KW-0472">Membrane</keyword>
<dbReference type="InterPro" id="IPR010207">
    <property type="entry name" value="Elect_transpt_cplx_RnfB/RsxB"/>
</dbReference>
<dbReference type="PANTHER" id="PTHR42859">
    <property type="entry name" value="OXIDOREDUCTASE"/>
    <property type="match status" value="1"/>
</dbReference>
<dbReference type="SUPFAM" id="SSF54862">
    <property type="entry name" value="4Fe-4S ferredoxins"/>
    <property type="match status" value="1"/>
</dbReference>
<dbReference type="Pfam" id="PF04060">
    <property type="entry name" value="FeS"/>
    <property type="match status" value="1"/>
</dbReference>
<keyword evidence="9" id="KW-0408">Iron</keyword>
<evidence type="ECO:0000256" key="5">
    <source>
        <dbReference type="ARBA" id="ARBA00022723"/>
    </source>
</evidence>
<dbReference type="PROSITE" id="PS51656">
    <property type="entry name" value="4FE4S"/>
    <property type="match status" value="1"/>
</dbReference>
<evidence type="ECO:0000259" key="13">
    <source>
        <dbReference type="PROSITE" id="PS51656"/>
    </source>
</evidence>
<dbReference type="GO" id="GO:0051539">
    <property type="term" value="F:4 iron, 4 sulfur cluster binding"/>
    <property type="evidence" value="ECO:0007669"/>
    <property type="project" value="UniProtKB-KW"/>
</dbReference>
<dbReference type="OrthoDB" id="9789936at2"/>
<evidence type="ECO:0000313" key="15">
    <source>
        <dbReference type="Proteomes" id="UP000244248"/>
    </source>
</evidence>
<dbReference type="Proteomes" id="UP000244248">
    <property type="component" value="Unassembled WGS sequence"/>
</dbReference>
<proteinExistence type="predicted"/>
<keyword evidence="7" id="KW-1278">Translocase</keyword>
<keyword evidence="2" id="KW-1003">Cell membrane</keyword>
<evidence type="ECO:0000256" key="7">
    <source>
        <dbReference type="ARBA" id="ARBA00022967"/>
    </source>
</evidence>
<evidence type="ECO:0000256" key="10">
    <source>
        <dbReference type="ARBA" id="ARBA00023014"/>
    </source>
</evidence>
<dbReference type="PANTHER" id="PTHR42859:SF3">
    <property type="entry name" value="ION-TRANSLOCATING OXIDOREDUCTASE COMPLEX SUBUNIT B"/>
    <property type="match status" value="1"/>
</dbReference>
<evidence type="ECO:0000256" key="1">
    <source>
        <dbReference type="ARBA" id="ARBA00022448"/>
    </source>
</evidence>
<dbReference type="GO" id="GO:0046872">
    <property type="term" value="F:metal ion binding"/>
    <property type="evidence" value="ECO:0007669"/>
    <property type="project" value="UniProtKB-KW"/>
</dbReference>
<keyword evidence="15" id="KW-1185">Reference proteome</keyword>
<dbReference type="PROSITE" id="PS00198">
    <property type="entry name" value="4FE4S_FER_1"/>
    <property type="match status" value="2"/>
</dbReference>
<dbReference type="Gene3D" id="3.30.70.20">
    <property type="match status" value="1"/>
</dbReference>
<protein>
    <submittedName>
        <fullName evidence="14">Ferredoxin</fullName>
    </submittedName>
</protein>
<evidence type="ECO:0000259" key="12">
    <source>
        <dbReference type="PROSITE" id="PS51379"/>
    </source>
</evidence>
<keyword evidence="6" id="KW-0677">Repeat</keyword>
<evidence type="ECO:0000256" key="2">
    <source>
        <dbReference type="ARBA" id="ARBA00022475"/>
    </source>
</evidence>
<dbReference type="AlphaFoldDB" id="A0A2T5MKF4"/>
<evidence type="ECO:0000256" key="3">
    <source>
        <dbReference type="ARBA" id="ARBA00022485"/>
    </source>
</evidence>
<feature type="domain" description="4Fe-4S ferredoxin-type" evidence="12">
    <location>
        <begin position="79"/>
        <end position="108"/>
    </location>
</feature>
<organism evidence="14 15">
    <name type="scientific">Stenotrophobium rhamnosiphilum</name>
    <dbReference type="NCBI Taxonomy" id="2029166"/>
    <lineage>
        <taxon>Bacteria</taxon>
        <taxon>Pseudomonadati</taxon>
        <taxon>Pseudomonadota</taxon>
        <taxon>Gammaproteobacteria</taxon>
        <taxon>Nevskiales</taxon>
        <taxon>Nevskiaceae</taxon>
        <taxon>Stenotrophobium</taxon>
    </lineage>
</organism>
<feature type="domain" description="4Fe-4S" evidence="13">
    <location>
        <begin position="3"/>
        <end position="62"/>
    </location>
</feature>
<evidence type="ECO:0000313" key="14">
    <source>
        <dbReference type="EMBL" id="PTU33044.1"/>
    </source>
</evidence>
<comment type="caution">
    <text evidence="14">The sequence shown here is derived from an EMBL/GenBank/DDBJ whole genome shotgun (WGS) entry which is preliminary data.</text>
</comment>
<keyword evidence="10" id="KW-0411">Iron-sulfur</keyword>
<keyword evidence="5" id="KW-0479">Metal-binding</keyword>
<dbReference type="InterPro" id="IPR007202">
    <property type="entry name" value="4Fe-4S_dom"/>
</dbReference>
<evidence type="ECO:0000256" key="9">
    <source>
        <dbReference type="ARBA" id="ARBA00023004"/>
    </source>
</evidence>
<dbReference type="InterPro" id="IPR017896">
    <property type="entry name" value="4Fe4S_Fe-S-bd"/>
</dbReference>
<dbReference type="EMBL" id="QANS01000001">
    <property type="protein sequence ID" value="PTU33044.1"/>
    <property type="molecule type" value="Genomic_DNA"/>
</dbReference>
<dbReference type="GO" id="GO:0009055">
    <property type="term" value="F:electron transfer activity"/>
    <property type="evidence" value="ECO:0007669"/>
    <property type="project" value="InterPro"/>
</dbReference>
<dbReference type="InterPro" id="IPR017900">
    <property type="entry name" value="4Fe4S_Fe_S_CS"/>
</dbReference>
<dbReference type="NCBIfam" id="TIGR01944">
    <property type="entry name" value="rnfB"/>
    <property type="match status" value="1"/>
</dbReference>